<organism evidence="3 4">
    <name type="scientific">Pseudochryseolinea flava</name>
    <dbReference type="NCBI Taxonomy" id="2059302"/>
    <lineage>
        <taxon>Bacteria</taxon>
        <taxon>Pseudomonadati</taxon>
        <taxon>Bacteroidota</taxon>
        <taxon>Cytophagia</taxon>
        <taxon>Cytophagales</taxon>
        <taxon>Fulvivirgaceae</taxon>
        <taxon>Pseudochryseolinea</taxon>
    </lineage>
</organism>
<dbReference type="Proteomes" id="UP000251889">
    <property type="component" value="Unassembled WGS sequence"/>
</dbReference>
<dbReference type="GO" id="GO:0030153">
    <property type="term" value="P:bacteriocin immunity"/>
    <property type="evidence" value="ECO:0007669"/>
    <property type="project" value="UniProtKB-KW"/>
</dbReference>
<protein>
    <recommendedName>
        <fullName evidence="5">Colicin immunity protein / pyocin immunity protein</fullName>
    </recommendedName>
</protein>
<dbReference type="GO" id="GO:0015643">
    <property type="term" value="F:toxic substance binding"/>
    <property type="evidence" value="ECO:0007669"/>
    <property type="project" value="InterPro"/>
</dbReference>
<evidence type="ECO:0000256" key="1">
    <source>
        <dbReference type="ARBA" id="ARBA00009346"/>
    </source>
</evidence>
<comment type="caution">
    <text evidence="3">The sequence shown here is derived from an EMBL/GenBank/DDBJ whole genome shotgun (WGS) entry which is preliminary data.</text>
</comment>
<dbReference type="AlphaFoldDB" id="A0A364XTY9"/>
<proteinExistence type="inferred from homology"/>
<dbReference type="OrthoDB" id="6555806at2"/>
<dbReference type="SUPFAM" id="SSF47345">
    <property type="entry name" value="Colicin E immunity proteins"/>
    <property type="match status" value="1"/>
</dbReference>
<evidence type="ECO:0000256" key="2">
    <source>
        <dbReference type="ARBA" id="ARBA00023025"/>
    </source>
</evidence>
<evidence type="ECO:0000313" key="3">
    <source>
        <dbReference type="EMBL" id="RAV97806.1"/>
    </source>
</evidence>
<reference evidence="3 4" key="1">
    <citation type="submission" date="2018-06" db="EMBL/GenBank/DDBJ databases">
        <title>Chryseolinea flavus sp. nov., a member of the phylum Bacteroidetes isolated from soil.</title>
        <authorList>
            <person name="Li Y."/>
            <person name="Wang J."/>
        </authorList>
    </citation>
    <scope>NUCLEOTIDE SEQUENCE [LARGE SCALE GENOMIC DNA]</scope>
    <source>
        <strain evidence="3 4">SDU1-6</strain>
    </source>
</reference>
<accession>A0A364XTY9</accession>
<evidence type="ECO:0008006" key="5">
    <source>
        <dbReference type="Google" id="ProtNLM"/>
    </source>
</evidence>
<dbReference type="Pfam" id="PF01320">
    <property type="entry name" value="Colicin_Pyocin"/>
    <property type="match status" value="1"/>
</dbReference>
<dbReference type="EMBL" id="QMFY01000027">
    <property type="protein sequence ID" value="RAV97806.1"/>
    <property type="molecule type" value="Genomic_DNA"/>
</dbReference>
<name>A0A364XTY9_9BACT</name>
<dbReference type="InterPro" id="IPR035900">
    <property type="entry name" value="Colicin_E_sf"/>
</dbReference>
<keyword evidence="2" id="KW-0079">Bacteriocin immunity</keyword>
<gene>
    <name evidence="3" type="ORF">DQQ10_26905</name>
</gene>
<keyword evidence="4" id="KW-1185">Reference proteome</keyword>
<comment type="similarity">
    <text evidence="1">Belongs to the colicins ColE2/ColE8/ColE9 and pyocins S1/S2 family.</text>
</comment>
<dbReference type="InterPro" id="IPR000290">
    <property type="entry name" value="Colicin_pyocin"/>
</dbReference>
<sequence>MTREKLIDLVIEIISVEGKTLEQIDRLIEVFEKNVPHPSPTDLIYHEDLTPEEIVDKALRYKPIQL</sequence>
<evidence type="ECO:0000313" key="4">
    <source>
        <dbReference type="Proteomes" id="UP000251889"/>
    </source>
</evidence>
<dbReference type="Gene3D" id="1.10.1200.20">
    <property type="entry name" value="Colicin E immunity protein"/>
    <property type="match status" value="1"/>
</dbReference>